<accession>A0A4C1V292</accession>
<reference evidence="1 2" key="1">
    <citation type="journal article" date="2019" name="Commun. Biol.">
        <title>The bagworm genome reveals a unique fibroin gene that provides high tensile strength.</title>
        <authorList>
            <person name="Kono N."/>
            <person name="Nakamura H."/>
            <person name="Ohtoshi R."/>
            <person name="Tomita M."/>
            <person name="Numata K."/>
            <person name="Arakawa K."/>
        </authorList>
    </citation>
    <scope>NUCLEOTIDE SEQUENCE [LARGE SCALE GENOMIC DNA]</scope>
</reference>
<organism evidence="1 2">
    <name type="scientific">Eumeta variegata</name>
    <name type="common">Bagworm moth</name>
    <name type="synonym">Eumeta japonica</name>
    <dbReference type="NCBI Taxonomy" id="151549"/>
    <lineage>
        <taxon>Eukaryota</taxon>
        <taxon>Metazoa</taxon>
        <taxon>Ecdysozoa</taxon>
        <taxon>Arthropoda</taxon>
        <taxon>Hexapoda</taxon>
        <taxon>Insecta</taxon>
        <taxon>Pterygota</taxon>
        <taxon>Neoptera</taxon>
        <taxon>Endopterygota</taxon>
        <taxon>Lepidoptera</taxon>
        <taxon>Glossata</taxon>
        <taxon>Ditrysia</taxon>
        <taxon>Tineoidea</taxon>
        <taxon>Psychidae</taxon>
        <taxon>Oiketicinae</taxon>
        <taxon>Eumeta</taxon>
    </lineage>
</organism>
<evidence type="ECO:0000313" key="1">
    <source>
        <dbReference type="EMBL" id="GBP32629.1"/>
    </source>
</evidence>
<comment type="caution">
    <text evidence="1">The sequence shown here is derived from an EMBL/GenBank/DDBJ whole genome shotgun (WGS) entry which is preliminary data.</text>
</comment>
<name>A0A4C1V292_EUMVA</name>
<protein>
    <submittedName>
        <fullName evidence="1">Uncharacterized protein</fullName>
    </submittedName>
</protein>
<keyword evidence="2" id="KW-1185">Reference proteome</keyword>
<dbReference type="AlphaFoldDB" id="A0A4C1V292"/>
<dbReference type="OrthoDB" id="426210at2759"/>
<sequence>MHFRCGSVKLSCRSLEEKYIILNLSSRHLQLDAMMFYDLYHNRYDCAGLIGMLCYHVPCREPNKEAGLHQSFHINRCRTVAGTLIQIHYLMATYNTHFYAIDIIASTVESFRKNIFKTLNRAFDV</sequence>
<gene>
    <name evidence="1" type="ORF">EVAR_25990_1</name>
</gene>
<dbReference type="Proteomes" id="UP000299102">
    <property type="component" value="Unassembled WGS sequence"/>
</dbReference>
<evidence type="ECO:0000313" key="2">
    <source>
        <dbReference type="Proteomes" id="UP000299102"/>
    </source>
</evidence>
<proteinExistence type="predicted"/>
<dbReference type="EMBL" id="BGZK01000262">
    <property type="protein sequence ID" value="GBP32629.1"/>
    <property type="molecule type" value="Genomic_DNA"/>
</dbReference>